<dbReference type="Proteomes" id="UP000615755">
    <property type="component" value="Unassembled WGS sequence"/>
</dbReference>
<feature type="signal peptide" evidence="1">
    <location>
        <begin position="1"/>
        <end position="21"/>
    </location>
</feature>
<organism evidence="2 3">
    <name type="scientific">Pseudoalteromonas aurantia 208</name>
    <dbReference type="NCBI Taxonomy" id="1314867"/>
    <lineage>
        <taxon>Bacteria</taxon>
        <taxon>Pseudomonadati</taxon>
        <taxon>Pseudomonadota</taxon>
        <taxon>Gammaproteobacteria</taxon>
        <taxon>Alteromonadales</taxon>
        <taxon>Pseudoalteromonadaceae</taxon>
        <taxon>Pseudoalteromonas</taxon>
    </lineage>
</organism>
<keyword evidence="1" id="KW-0732">Signal</keyword>
<protein>
    <recommendedName>
        <fullName evidence="4">Lipoprotein</fullName>
    </recommendedName>
</protein>
<evidence type="ECO:0000313" key="3">
    <source>
        <dbReference type="Proteomes" id="UP000615755"/>
    </source>
</evidence>
<dbReference type="EMBL" id="AQGV01000015">
    <property type="protein sequence ID" value="MBE0370267.1"/>
    <property type="molecule type" value="Genomic_DNA"/>
</dbReference>
<accession>A0ABR9EHG2</accession>
<keyword evidence="3" id="KW-1185">Reference proteome</keyword>
<name>A0ABR9EHG2_9GAMM</name>
<feature type="chain" id="PRO_5046108679" description="Lipoprotein" evidence="1">
    <location>
        <begin position="22"/>
        <end position="471"/>
    </location>
</feature>
<gene>
    <name evidence="2" type="ORF">PAUR_b0255</name>
</gene>
<evidence type="ECO:0000256" key="1">
    <source>
        <dbReference type="SAM" id="SignalP"/>
    </source>
</evidence>
<dbReference type="PROSITE" id="PS51257">
    <property type="entry name" value="PROKAR_LIPOPROTEIN"/>
    <property type="match status" value="1"/>
</dbReference>
<dbReference type="RefSeq" id="WP_192509416.1">
    <property type="nucleotide sequence ID" value="NZ_AQGV01000015.1"/>
</dbReference>
<proteinExistence type="predicted"/>
<comment type="caution">
    <text evidence="2">The sequence shown here is derived from an EMBL/GenBank/DDBJ whole genome shotgun (WGS) entry which is preliminary data.</text>
</comment>
<evidence type="ECO:0000313" key="2">
    <source>
        <dbReference type="EMBL" id="MBE0370267.1"/>
    </source>
</evidence>
<sequence>MVIRKRNILFLCNAFILSACSFNQNPEGSYSGGDRVNMAGAAQLLPPNSFVTIDLPPMIADMTRAELVKAMHGELDITNIQKDDSEVKALLKHYGDYDVCTNESDVDDEGCILARAELNFAIKEFYSGSDDGKRQRIRNTVQDRIVAASKQRCNVYKIYMKRVESRNNFWLGSVTTLLGGAGAMFTSESASRVLAGLAGVTSGVRAEFNQAYLANQATELIAKGIDLKRDELKSAMQQKNQQTLDSYSLYDAIGDAISFHGACSILTGLEVAGKAVDNMQDPGFNVLAKNLYKSKHLEEVIEGVSPTDFKYAELANQSSAASNEILPKDMFMRVFVNSLSTVKDDFNNELTKLVTDKKMTAARQTAIAQLQDSQGILWQSKLDTRLQKHKANLKAKFEKLKSAVYFVEDSKPQEVKLAEVELKIVLQTLKLFSDRVQFNLALLHNADVDLQDDKALLKIYTQLHDAIPESL</sequence>
<reference evidence="2 3" key="1">
    <citation type="submission" date="2015-03" db="EMBL/GenBank/DDBJ databases">
        <title>Genome sequence of Pseudoalteromonas aurantia.</title>
        <authorList>
            <person name="Xie B.-B."/>
            <person name="Rong J.-C."/>
            <person name="Qin Q.-L."/>
            <person name="Zhang Y.-Z."/>
        </authorList>
    </citation>
    <scope>NUCLEOTIDE SEQUENCE [LARGE SCALE GENOMIC DNA]</scope>
    <source>
        <strain evidence="2 3">208</strain>
    </source>
</reference>
<evidence type="ECO:0008006" key="4">
    <source>
        <dbReference type="Google" id="ProtNLM"/>
    </source>
</evidence>